<evidence type="ECO:0000313" key="2">
    <source>
        <dbReference type="EMBL" id="GFY04013.1"/>
    </source>
</evidence>
<evidence type="ECO:0008006" key="4">
    <source>
        <dbReference type="Google" id="ProtNLM"/>
    </source>
</evidence>
<feature type="signal peptide" evidence="1">
    <location>
        <begin position="1"/>
        <end position="25"/>
    </location>
</feature>
<name>A0A8X6VDK9_TRICX</name>
<evidence type="ECO:0000313" key="3">
    <source>
        <dbReference type="Proteomes" id="UP000887159"/>
    </source>
</evidence>
<reference evidence="2" key="1">
    <citation type="submission" date="2020-08" db="EMBL/GenBank/DDBJ databases">
        <title>Multicomponent nature underlies the extraordinary mechanical properties of spider dragline silk.</title>
        <authorList>
            <person name="Kono N."/>
            <person name="Nakamura H."/>
            <person name="Mori M."/>
            <person name="Yoshida Y."/>
            <person name="Ohtoshi R."/>
            <person name="Malay A.D."/>
            <person name="Moran D.A.P."/>
            <person name="Tomita M."/>
            <person name="Numata K."/>
            <person name="Arakawa K."/>
        </authorList>
    </citation>
    <scope>NUCLEOTIDE SEQUENCE</scope>
</reference>
<keyword evidence="1" id="KW-0732">Signal</keyword>
<keyword evidence="3" id="KW-1185">Reference proteome</keyword>
<sequence length="96" mass="10618">MPGWNCTKAWWLNHGLMCILWHSLGSLLRVPTSLKAIQCVELLGDHLHPLMLRGATAYGGPRPTVPITVFVTLGNEGQEQMSSRVVKLMVIVPKQS</sequence>
<protein>
    <recommendedName>
        <fullName evidence="4">Secreted protein</fullName>
    </recommendedName>
</protein>
<proteinExistence type="predicted"/>
<comment type="caution">
    <text evidence="2">The sequence shown here is derived from an EMBL/GenBank/DDBJ whole genome shotgun (WGS) entry which is preliminary data.</text>
</comment>
<organism evidence="2 3">
    <name type="scientific">Trichonephila clavipes</name>
    <name type="common">Golden silk orbweaver</name>
    <name type="synonym">Nephila clavipes</name>
    <dbReference type="NCBI Taxonomy" id="2585209"/>
    <lineage>
        <taxon>Eukaryota</taxon>
        <taxon>Metazoa</taxon>
        <taxon>Ecdysozoa</taxon>
        <taxon>Arthropoda</taxon>
        <taxon>Chelicerata</taxon>
        <taxon>Arachnida</taxon>
        <taxon>Araneae</taxon>
        <taxon>Araneomorphae</taxon>
        <taxon>Entelegynae</taxon>
        <taxon>Araneoidea</taxon>
        <taxon>Nephilidae</taxon>
        <taxon>Trichonephila</taxon>
    </lineage>
</organism>
<gene>
    <name evidence="2" type="ORF">TNCV_1197911</name>
</gene>
<dbReference type="AlphaFoldDB" id="A0A8X6VDK9"/>
<dbReference type="EMBL" id="BMAU01021243">
    <property type="protein sequence ID" value="GFY04013.1"/>
    <property type="molecule type" value="Genomic_DNA"/>
</dbReference>
<accession>A0A8X6VDK9</accession>
<dbReference type="Proteomes" id="UP000887159">
    <property type="component" value="Unassembled WGS sequence"/>
</dbReference>
<feature type="chain" id="PRO_5036460325" description="Secreted protein" evidence="1">
    <location>
        <begin position="26"/>
        <end position="96"/>
    </location>
</feature>
<evidence type="ECO:0000256" key="1">
    <source>
        <dbReference type="SAM" id="SignalP"/>
    </source>
</evidence>